<evidence type="ECO:0000313" key="2">
    <source>
        <dbReference type="EMBL" id="RYR73928.1"/>
    </source>
</evidence>
<feature type="compositionally biased region" description="Basic residues" evidence="1">
    <location>
        <begin position="54"/>
        <end position="63"/>
    </location>
</feature>
<dbReference type="AlphaFoldDB" id="A0A445EER8"/>
<name>A0A445EER8_ARAHY</name>
<gene>
    <name evidence="2" type="ORF">Ahy_A02g008509</name>
</gene>
<keyword evidence="3" id="KW-1185">Reference proteome</keyword>
<evidence type="ECO:0000313" key="3">
    <source>
        <dbReference type="Proteomes" id="UP000289738"/>
    </source>
</evidence>
<organism evidence="2 3">
    <name type="scientific">Arachis hypogaea</name>
    <name type="common">Peanut</name>
    <dbReference type="NCBI Taxonomy" id="3818"/>
    <lineage>
        <taxon>Eukaryota</taxon>
        <taxon>Viridiplantae</taxon>
        <taxon>Streptophyta</taxon>
        <taxon>Embryophyta</taxon>
        <taxon>Tracheophyta</taxon>
        <taxon>Spermatophyta</taxon>
        <taxon>Magnoliopsida</taxon>
        <taxon>eudicotyledons</taxon>
        <taxon>Gunneridae</taxon>
        <taxon>Pentapetalae</taxon>
        <taxon>rosids</taxon>
        <taxon>fabids</taxon>
        <taxon>Fabales</taxon>
        <taxon>Fabaceae</taxon>
        <taxon>Papilionoideae</taxon>
        <taxon>50 kb inversion clade</taxon>
        <taxon>dalbergioids sensu lato</taxon>
        <taxon>Dalbergieae</taxon>
        <taxon>Pterocarpus clade</taxon>
        <taxon>Arachis</taxon>
    </lineage>
</organism>
<protein>
    <submittedName>
        <fullName evidence="2">Uncharacterized protein</fullName>
    </submittedName>
</protein>
<reference evidence="2 3" key="1">
    <citation type="submission" date="2019-01" db="EMBL/GenBank/DDBJ databases">
        <title>Sequencing of cultivated peanut Arachis hypogaea provides insights into genome evolution and oil improvement.</title>
        <authorList>
            <person name="Chen X."/>
        </authorList>
    </citation>
    <scope>NUCLEOTIDE SEQUENCE [LARGE SCALE GENOMIC DNA]</scope>
    <source>
        <strain evidence="3">cv. Fuhuasheng</strain>
        <tissue evidence="2">Leaves</tissue>
    </source>
</reference>
<dbReference type="EMBL" id="SDMP01000002">
    <property type="protein sequence ID" value="RYR73928.1"/>
    <property type="molecule type" value="Genomic_DNA"/>
</dbReference>
<feature type="region of interest" description="Disordered" evidence="1">
    <location>
        <begin position="27"/>
        <end position="63"/>
    </location>
</feature>
<feature type="compositionally biased region" description="Polar residues" evidence="1">
    <location>
        <begin position="28"/>
        <end position="53"/>
    </location>
</feature>
<proteinExistence type="predicted"/>
<sequence>MKENKRLRKKAQLFNQDNLLSELKQKLSKANNNTTNDNPSTILDLSVGSTLSSHQKKPSSSRN</sequence>
<evidence type="ECO:0000256" key="1">
    <source>
        <dbReference type="SAM" id="MobiDB-lite"/>
    </source>
</evidence>
<dbReference type="Proteomes" id="UP000289738">
    <property type="component" value="Chromosome A02"/>
</dbReference>
<comment type="caution">
    <text evidence="2">The sequence shown here is derived from an EMBL/GenBank/DDBJ whole genome shotgun (WGS) entry which is preliminary data.</text>
</comment>
<accession>A0A445EER8</accession>